<name>A0AAW2C7L3_9ROSI</name>
<accession>A0AAW2C7L3</accession>
<dbReference type="PANTHER" id="PTHR47584">
    <property type="match status" value="1"/>
</dbReference>
<proteinExistence type="predicted"/>
<evidence type="ECO:0000256" key="1">
    <source>
        <dbReference type="SAM" id="MobiDB-lite"/>
    </source>
</evidence>
<organism evidence="2 3">
    <name type="scientific">Lithocarpus litseifolius</name>
    <dbReference type="NCBI Taxonomy" id="425828"/>
    <lineage>
        <taxon>Eukaryota</taxon>
        <taxon>Viridiplantae</taxon>
        <taxon>Streptophyta</taxon>
        <taxon>Embryophyta</taxon>
        <taxon>Tracheophyta</taxon>
        <taxon>Spermatophyta</taxon>
        <taxon>Magnoliopsida</taxon>
        <taxon>eudicotyledons</taxon>
        <taxon>Gunneridae</taxon>
        <taxon>Pentapetalae</taxon>
        <taxon>rosids</taxon>
        <taxon>fabids</taxon>
        <taxon>Fagales</taxon>
        <taxon>Fagaceae</taxon>
        <taxon>Lithocarpus</taxon>
    </lineage>
</organism>
<comment type="caution">
    <text evidence="2">The sequence shown here is derived from an EMBL/GenBank/DDBJ whole genome shotgun (WGS) entry which is preliminary data.</text>
</comment>
<evidence type="ECO:0000313" key="3">
    <source>
        <dbReference type="Proteomes" id="UP001459277"/>
    </source>
</evidence>
<protein>
    <submittedName>
        <fullName evidence="2">Uncharacterized protein</fullName>
    </submittedName>
</protein>
<feature type="compositionally biased region" description="Polar residues" evidence="1">
    <location>
        <begin position="121"/>
        <end position="135"/>
    </location>
</feature>
<sequence>MADQAPTSSRPLKLQRWPLNLTSSAAPISAAPGSQGGWGAANLRKKGCPDYDKLKQLFAPSTATGHLQISSNTLALTSDEERALEEELANGGAATHVDDDCYTPNLESIPLSTEETRVDDQTQATSKCPMQNTSAKGKKVSKKADRVSEMTVTLKEYTAMTMERYSGKKGKSSSTFEQFAQFAAEGDPCSLGKAIAVLNQYEDLGNKAYVKISKALQQKDYRVVFMGMPEHRRKTWMDDIVNSED</sequence>
<gene>
    <name evidence="2" type="ORF">SO802_023897</name>
</gene>
<reference evidence="2 3" key="1">
    <citation type="submission" date="2024-01" db="EMBL/GenBank/DDBJ databases">
        <title>A telomere-to-telomere, gap-free genome of sweet tea (Lithocarpus litseifolius).</title>
        <authorList>
            <person name="Zhou J."/>
        </authorList>
    </citation>
    <scope>NUCLEOTIDE SEQUENCE [LARGE SCALE GENOMIC DNA]</scope>
    <source>
        <strain evidence="2">Zhou-2022a</strain>
        <tissue evidence="2">Leaf</tissue>
    </source>
</reference>
<dbReference type="PANTHER" id="PTHR47584:SF14">
    <property type="entry name" value="L10-INTERACTING MYB DOMAIN-CONTAINING PROTEIN-LIKE"/>
    <property type="match status" value="1"/>
</dbReference>
<dbReference type="EMBL" id="JAZDWU010000008">
    <property type="protein sequence ID" value="KAK9994194.1"/>
    <property type="molecule type" value="Genomic_DNA"/>
</dbReference>
<feature type="region of interest" description="Disordered" evidence="1">
    <location>
        <begin position="117"/>
        <end position="139"/>
    </location>
</feature>
<evidence type="ECO:0000313" key="2">
    <source>
        <dbReference type="EMBL" id="KAK9994194.1"/>
    </source>
</evidence>
<dbReference type="AlphaFoldDB" id="A0AAW2C7L3"/>
<keyword evidence="3" id="KW-1185">Reference proteome</keyword>
<dbReference type="Proteomes" id="UP001459277">
    <property type="component" value="Unassembled WGS sequence"/>
</dbReference>
<dbReference type="InterPro" id="IPR045026">
    <property type="entry name" value="LIMYB"/>
</dbReference>